<dbReference type="STRING" id="747089.U9UQK8"/>
<proteinExistence type="predicted"/>
<dbReference type="HOGENOM" id="CLU_2428159_0_0_1"/>
<accession>U9UQK8</accession>
<evidence type="ECO:0000313" key="1">
    <source>
        <dbReference type="EMBL" id="ESA22694.1"/>
    </source>
</evidence>
<gene>
    <name evidence="1" type="ORF">GLOINDRAFT_16175</name>
</gene>
<reference evidence="1" key="1">
    <citation type="submission" date="2013-07" db="EMBL/GenBank/DDBJ databases">
        <title>The genome of an arbuscular mycorrhizal fungus provides insights into the evolution of the oldest plant symbiosis.</title>
        <authorList>
            <consortium name="DOE Joint Genome Institute"/>
            <person name="Tisserant E."/>
            <person name="Malbreil M."/>
            <person name="Kuo A."/>
            <person name="Kohler A."/>
            <person name="Symeonidi A."/>
            <person name="Balestrini R."/>
            <person name="Charron P."/>
            <person name="Duensing N."/>
            <person name="Frei-dit-Frey N."/>
            <person name="Gianinazzi-Pearson V."/>
            <person name="Gilbert B."/>
            <person name="Handa Y."/>
            <person name="Hijri M."/>
            <person name="Kaul R."/>
            <person name="Kawaguchi M."/>
            <person name="Krajinski F."/>
            <person name="Lammers P."/>
            <person name="Lapierre D."/>
            <person name="Masclaux F.G."/>
            <person name="Murat C."/>
            <person name="Morin E."/>
            <person name="Ndikumana S."/>
            <person name="Pagni M."/>
            <person name="Petitpierre D."/>
            <person name="Requena N."/>
            <person name="Rosikiewicz P."/>
            <person name="Riley R."/>
            <person name="Saito K."/>
            <person name="San Clemente H."/>
            <person name="Shapiro H."/>
            <person name="van Tuinen D."/>
            <person name="Becard G."/>
            <person name="Bonfante P."/>
            <person name="Paszkowski U."/>
            <person name="Shachar-Hill Y."/>
            <person name="Young J.P."/>
            <person name="Sanders I.R."/>
            <person name="Henrissat B."/>
            <person name="Rensing S.A."/>
            <person name="Grigoriev I.V."/>
            <person name="Corradi N."/>
            <person name="Roux C."/>
            <person name="Martin F."/>
        </authorList>
    </citation>
    <scope>NUCLEOTIDE SEQUENCE</scope>
    <source>
        <strain evidence="1">DAOM 197198</strain>
    </source>
</reference>
<dbReference type="AlphaFoldDB" id="U9UQK8"/>
<sequence>MASHPSDIIRMDLMTLQATDNSYSFDCVAPKEYNIASSIWMFENAGIDLSTVLALGNWTSNITFQRFYQRGVHVMLEKNNNFRLETFRTIF</sequence>
<name>U9UQK8_RHIID</name>
<organism evidence="1">
    <name type="scientific">Rhizophagus irregularis (strain DAOM 181602 / DAOM 197198 / MUCL 43194)</name>
    <name type="common">Arbuscular mycorrhizal fungus</name>
    <name type="synonym">Glomus intraradices</name>
    <dbReference type="NCBI Taxonomy" id="747089"/>
    <lineage>
        <taxon>Eukaryota</taxon>
        <taxon>Fungi</taxon>
        <taxon>Fungi incertae sedis</taxon>
        <taxon>Mucoromycota</taxon>
        <taxon>Glomeromycotina</taxon>
        <taxon>Glomeromycetes</taxon>
        <taxon>Glomerales</taxon>
        <taxon>Glomeraceae</taxon>
        <taxon>Rhizophagus</taxon>
    </lineage>
</organism>
<dbReference type="EMBL" id="KI275366">
    <property type="protein sequence ID" value="ESA22694.1"/>
    <property type="molecule type" value="Genomic_DNA"/>
</dbReference>
<protein>
    <submittedName>
        <fullName evidence="1">Uncharacterized protein</fullName>
    </submittedName>
</protein>